<dbReference type="Pfam" id="PF02661">
    <property type="entry name" value="Fic"/>
    <property type="match status" value="1"/>
</dbReference>
<evidence type="ECO:0000256" key="3">
    <source>
        <dbReference type="ARBA" id="ARBA00022741"/>
    </source>
</evidence>
<dbReference type="Proteomes" id="UP000616608">
    <property type="component" value="Unassembled WGS sequence"/>
</dbReference>
<evidence type="ECO:0000256" key="5">
    <source>
        <dbReference type="ARBA" id="ARBA00034531"/>
    </source>
</evidence>
<dbReference type="PROSITE" id="PS51459">
    <property type="entry name" value="FIDO"/>
    <property type="match status" value="1"/>
</dbReference>
<comment type="catalytic activity">
    <reaction evidence="7">
        <text>L-tyrosyl-[protein] + ATP = O-(5'-adenylyl)-L-tyrosyl-[protein] + diphosphate</text>
        <dbReference type="Rhea" id="RHEA:54288"/>
        <dbReference type="Rhea" id="RHEA-COMP:10136"/>
        <dbReference type="Rhea" id="RHEA-COMP:13846"/>
        <dbReference type="ChEBI" id="CHEBI:30616"/>
        <dbReference type="ChEBI" id="CHEBI:33019"/>
        <dbReference type="ChEBI" id="CHEBI:46858"/>
        <dbReference type="ChEBI" id="CHEBI:83624"/>
        <dbReference type="EC" id="2.7.7.108"/>
    </reaction>
</comment>
<dbReference type="PANTHER" id="PTHR39560">
    <property type="entry name" value="PROTEIN ADENYLYLTRANSFERASE FIC-RELATED"/>
    <property type="match status" value="1"/>
</dbReference>
<gene>
    <name evidence="9" type="ORF">GCM10007425_08970</name>
</gene>
<dbReference type="InterPro" id="IPR003812">
    <property type="entry name" value="Fido"/>
</dbReference>
<keyword evidence="3" id="KW-0547">Nucleotide-binding</keyword>
<keyword evidence="10" id="KW-1185">Reference proteome</keyword>
<dbReference type="PANTHER" id="PTHR39560:SF1">
    <property type="entry name" value="PROTEIN ADENYLYLTRANSFERASE FIC-RELATED"/>
    <property type="match status" value="1"/>
</dbReference>
<accession>A0A917G0I1</accession>
<organism evidence="9 10">
    <name type="scientific">Lysinibacillus alkalisoli</name>
    <dbReference type="NCBI Taxonomy" id="1911548"/>
    <lineage>
        <taxon>Bacteria</taxon>
        <taxon>Bacillati</taxon>
        <taxon>Bacillota</taxon>
        <taxon>Bacilli</taxon>
        <taxon>Bacillales</taxon>
        <taxon>Bacillaceae</taxon>
        <taxon>Lysinibacillus</taxon>
    </lineage>
</organism>
<dbReference type="AlphaFoldDB" id="A0A917G0I1"/>
<evidence type="ECO:0000259" key="8">
    <source>
        <dbReference type="PROSITE" id="PS51459"/>
    </source>
</evidence>
<dbReference type="EC" id="2.7.7.108" evidence="5"/>
<proteinExistence type="predicted"/>
<keyword evidence="4" id="KW-0067">ATP-binding</keyword>
<evidence type="ECO:0000313" key="10">
    <source>
        <dbReference type="Proteomes" id="UP000616608"/>
    </source>
</evidence>
<comment type="caution">
    <text evidence="9">The sequence shown here is derived from an EMBL/GenBank/DDBJ whole genome shotgun (WGS) entry which is preliminary data.</text>
</comment>
<evidence type="ECO:0000313" key="9">
    <source>
        <dbReference type="EMBL" id="GGG16834.1"/>
    </source>
</evidence>
<evidence type="ECO:0000256" key="1">
    <source>
        <dbReference type="ARBA" id="ARBA00022679"/>
    </source>
</evidence>
<dbReference type="GO" id="GO:0051302">
    <property type="term" value="P:regulation of cell division"/>
    <property type="evidence" value="ECO:0007669"/>
    <property type="project" value="TreeGrafter"/>
</dbReference>
<name>A0A917G0I1_9BACI</name>
<dbReference type="Gene3D" id="1.10.3290.10">
    <property type="entry name" value="Fido-like domain"/>
    <property type="match status" value="1"/>
</dbReference>
<sequence length="241" mass="28209">MDPYVYDNSTILINKLNIKDEQQLIDIEAQLLIAGLIDIDTIIEDINFDHYHSLQTIHHFLFETLYTWAGDFRTINIYKSEKVLNGLSITYCDHTKIQHDLQYIFNWAKQVTWSHQNPQLPSLFSKLMTDIWRVHPYREGNTRTVSIFMKLFAEKHDLSFNAELLSQNAGYLRNALVMAAVEEAPEDSYLQKIIVDALTSHHTDTSIQSTAQVKEKYEKIGNYHVAHYEEKPFETNKDKNR</sequence>
<comment type="catalytic activity">
    <reaction evidence="6">
        <text>L-threonyl-[protein] + ATP = 3-O-(5'-adenylyl)-L-threonyl-[protein] + diphosphate</text>
        <dbReference type="Rhea" id="RHEA:54292"/>
        <dbReference type="Rhea" id="RHEA-COMP:11060"/>
        <dbReference type="Rhea" id="RHEA-COMP:13847"/>
        <dbReference type="ChEBI" id="CHEBI:30013"/>
        <dbReference type="ChEBI" id="CHEBI:30616"/>
        <dbReference type="ChEBI" id="CHEBI:33019"/>
        <dbReference type="ChEBI" id="CHEBI:138113"/>
        <dbReference type="EC" id="2.7.7.108"/>
    </reaction>
</comment>
<keyword evidence="2" id="KW-0548">Nucleotidyltransferase</keyword>
<dbReference type="GO" id="GO:0070733">
    <property type="term" value="F:AMPylase activity"/>
    <property type="evidence" value="ECO:0007669"/>
    <property type="project" value="UniProtKB-EC"/>
</dbReference>
<evidence type="ECO:0000256" key="7">
    <source>
        <dbReference type="ARBA" id="ARBA00048696"/>
    </source>
</evidence>
<evidence type="ECO:0000256" key="4">
    <source>
        <dbReference type="ARBA" id="ARBA00022840"/>
    </source>
</evidence>
<dbReference type="GO" id="GO:0005524">
    <property type="term" value="F:ATP binding"/>
    <property type="evidence" value="ECO:0007669"/>
    <property type="project" value="UniProtKB-KW"/>
</dbReference>
<reference evidence="9" key="1">
    <citation type="journal article" date="2014" name="Int. J. Syst. Evol. Microbiol.">
        <title>Complete genome sequence of Corynebacterium casei LMG S-19264T (=DSM 44701T), isolated from a smear-ripened cheese.</title>
        <authorList>
            <consortium name="US DOE Joint Genome Institute (JGI-PGF)"/>
            <person name="Walter F."/>
            <person name="Albersmeier A."/>
            <person name="Kalinowski J."/>
            <person name="Ruckert C."/>
        </authorList>
    </citation>
    <scope>NUCLEOTIDE SEQUENCE</scope>
    <source>
        <strain evidence="9">CGMCC 1.15760</strain>
    </source>
</reference>
<dbReference type="SUPFAM" id="SSF140931">
    <property type="entry name" value="Fic-like"/>
    <property type="match status" value="1"/>
</dbReference>
<dbReference type="InterPro" id="IPR036597">
    <property type="entry name" value="Fido-like_dom_sf"/>
</dbReference>
<reference evidence="9" key="2">
    <citation type="submission" date="2020-09" db="EMBL/GenBank/DDBJ databases">
        <authorList>
            <person name="Sun Q."/>
            <person name="Zhou Y."/>
        </authorList>
    </citation>
    <scope>NUCLEOTIDE SEQUENCE</scope>
    <source>
        <strain evidence="9">CGMCC 1.15760</strain>
    </source>
</reference>
<dbReference type="EMBL" id="BMJT01000003">
    <property type="protein sequence ID" value="GGG16834.1"/>
    <property type="molecule type" value="Genomic_DNA"/>
</dbReference>
<keyword evidence="1" id="KW-0808">Transferase</keyword>
<evidence type="ECO:0000256" key="6">
    <source>
        <dbReference type="ARBA" id="ARBA00047939"/>
    </source>
</evidence>
<dbReference type="RefSeq" id="WP_188613836.1">
    <property type="nucleotide sequence ID" value="NZ_BMJT01000003.1"/>
</dbReference>
<protein>
    <recommendedName>
        <fullName evidence="5">protein adenylyltransferase</fullName>
        <ecNumber evidence="5">2.7.7.108</ecNumber>
    </recommendedName>
</protein>
<evidence type="ECO:0000256" key="2">
    <source>
        <dbReference type="ARBA" id="ARBA00022695"/>
    </source>
</evidence>
<feature type="domain" description="Fido" evidence="8">
    <location>
        <begin position="49"/>
        <end position="195"/>
    </location>
</feature>